<comment type="function">
    <text evidence="9 11">Catalyzes the conversion of GTP to 2,5-diamino-6-ribosylamino-4(3H)-pyrimidinone 5'-phosphate (DARP), formate and pyrophosphate.</text>
</comment>
<dbReference type="SUPFAM" id="SSF53597">
    <property type="entry name" value="Dihydrofolate reductase-like"/>
    <property type="match status" value="1"/>
</dbReference>
<dbReference type="NCBIfam" id="TIGR00505">
    <property type="entry name" value="ribA"/>
    <property type="match status" value="1"/>
</dbReference>
<comment type="cofactor">
    <cofactor evidence="11">
        <name>Zn(2+)</name>
        <dbReference type="ChEBI" id="CHEBI:29105"/>
    </cofactor>
    <text evidence="11">Binds 1 zinc ion per subunit.</text>
</comment>
<dbReference type="EC" id="3.5.4.25" evidence="11"/>
<dbReference type="PANTHER" id="PTHR21327:SF29">
    <property type="entry name" value="GTP CYCLOHYDROLASE-2"/>
    <property type="match status" value="1"/>
</dbReference>
<dbReference type="GO" id="GO:0009231">
    <property type="term" value="P:riboflavin biosynthetic process"/>
    <property type="evidence" value="ECO:0007669"/>
    <property type="project" value="UniProtKB-UniRule"/>
</dbReference>
<feature type="binding site" evidence="11">
    <location>
        <position position="121"/>
    </location>
    <ligand>
        <name>GTP</name>
        <dbReference type="ChEBI" id="CHEBI:37565"/>
    </ligand>
</feature>
<evidence type="ECO:0000256" key="3">
    <source>
        <dbReference type="ARBA" id="ARBA00022619"/>
    </source>
</evidence>
<dbReference type="Gene3D" id="3.40.50.10990">
    <property type="entry name" value="GTP cyclohydrolase II"/>
    <property type="match status" value="1"/>
</dbReference>
<feature type="binding site" evidence="11">
    <location>
        <begin position="56"/>
        <end position="60"/>
    </location>
    <ligand>
        <name>GTP</name>
        <dbReference type="ChEBI" id="CHEBI:37565"/>
    </ligand>
</feature>
<keyword evidence="5 11" id="KW-0547">Nucleotide-binding</keyword>
<dbReference type="AlphaFoldDB" id="A0A9X2TEX1"/>
<keyword evidence="4 11" id="KW-0479">Metal-binding</keyword>
<dbReference type="HAMAP" id="MF_00179">
    <property type="entry name" value="RibA"/>
    <property type="match status" value="1"/>
</dbReference>
<protein>
    <recommendedName>
        <fullName evidence="11">GTP cyclohydrolase-2</fullName>
        <ecNumber evidence="11">3.5.4.25</ecNumber>
    </recommendedName>
    <alternativeName>
        <fullName evidence="11">GTP cyclohydrolase II</fullName>
    </alternativeName>
</protein>
<dbReference type="SUPFAM" id="SSF142695">
    <property type="entry name" value="RibA-like"/>
    <property type="match status" value="1"/>
</dbReference>
<comment type="caution">
    <text evidence="14">The sequence shown here is derived from an EMBL/GenBank/DDBJ whole genome shotgun (WGS) entry which is preliminary data.</text>
</comment>
<keyword evidence="14" id="KW-0456">Lyase</keyword>
<evidence type="ECO:0000256" key="4">
    <source>
        <dbReference type="ARBA" id="ARBA00022723"/>
    </source>
</evidence>
<reference evidence="14" key="1">
    <citation type="submission" date="2022-08" db="EMBL/GenBank/DDBJ databases">
        <title>Genomic Encyclopedia of Type Strains, Phase V (KMG-V): Genome sequencing to study the core and pangenomes of soil and plant-associated prokaryotes.</title>
        <authorList>
            <person name="Whitman W."/>
        </authorList>
    </citation>
    <scope>NUCLEOTIDE SEQUENCE</scope>
    <source>
        <strain evidence="14">0</strain>
    </source>
</reference>
<dbReference type="Proteomes" id="UP001155027">
    <property type="component" value="Unassembled WGS sequence"/>
</dbReference>
<dbReference type="GO" id="GO:0008270">
    <property type="term" value="F:zinc ion binding"/>
    <property type="evidence" value="ECO:0007669"/>
    <property type="project" value="UniProtKB-UniRule"/>
</dbReference>
<comment type="catalytic activity">
    <reaction evidence="10 11">
        <text>GTP + 4 H2O = 2,5-diamino-6-hydroxy-4-(5-phosphoribosylamino)-pyrimidine + formate + 2 phosphate + 3 H(+)</text>
        <dbReference type="Rhea" id="RHEA:23704"/>
        <dbReference type="ChEBI" id="CHEBI:15377"/>
        <dbReference type="ChEBI" id="CHEBI:15378"/>
        <dbReference type="ChEBI" id="CHEBI:15740"/>
        <dbReference type="ChEBI" id="CHEBI:37565"/>
        <dbReference type="ChEBI" id="CHEBI:43474"/>
        <dbReference type="ChEBI" id="CHEBI:58614"/>
        <dbReference type="EC" id="3.5.4.25"/>
    </reaction>
</comment>
<proteinExistence type="inferred from homology"/>
<evidence type="ECO:0000256" key="5">
    <source>
        <dbReference type="ARBA" id="ARBA00022741"/>
    </source>
</evidence>
<evidence type="ECO:0000256" key="7">
    <source>
        <dbReference type="ARBA" id="ARBA00022833"/>
    </source>
</evidence>
<sequence length="459" mass="50198">MDPDMEIPSVERLTSARIPTVDGEFSLSLYENSKDDKDHLALVCGDVADGEDVLVRVHSECFTGDVLGSLRCDCGEQLDASMRRIAKNGRGILLYLRQEGRGIGLLSKLRAYNLQDDGYDTVEANRILGHGADERDYAIAARILDDLGVSSARLLTNNPQKIESLAEHGVEITERISLEPHVNRHNAEYLRTKVNRMRHILDLGPANGHAQGNAHGTSLRDLKQRIDRYFAEKGRPFVTLTYAQSLDGSIASKSGTPLPISSEQALRFTHQLRALHDGILVGIGTVLADDPRLTVRHNDGTHPVPIVLDSSLRFPSNAQLLAGDGPDPLIVTSPNADPDRKERLEAHGGTVTELSCGPEGGICVKTLLRTLGERDFSSVMVEGGTSILTSFLRRQCAQRVIVTVAPMFVGGTAALSSLAPEEQDTHARSDFPRLDNIQQRWYGEDLVLEGDPVWPVVSE</sequence>
<dbReference type="CDD" id="cd00641">
    <property type="entry name" value="GTP_cyclohydro2"/>
    <property type="match status" value="1"/>
</dbReference>
<keyword evidence="3 11" id="KW-0686">Riboflavin biosynthesis</keyword>
<evidence type="ECO:0000256" key="2">
    <source>
        <dbReference type="ARBA" id="ARBA00005520"/>
    </source>
</evidence>
<evidence type="ECO:0000259" key="12">
    <source>
        <dbReference type="Pfam" id="PF00925"/>
    </source>
</evidence>
<feature type="domain" description="Bacterial bifunctional deaminase-reductase C-terminal" evidence="13">
    <location>
        <begin position="236"/>
        <end position="447"/>
    </location>
</feature>
<evidence type="ECO:0000256" key="8">
    <source>
        <dbReference type="ARBA" id="ARBA00023134"/>
    </source>
</evidence>
<feature type="binding site" evidence="11">
    <location>
        <position position="74"/>
    </location>
    <ligand>
        <name>Zn(2+)</name>
        <dbReference type="ChEBI" id="CHEBI:29105"/>
        <note>catalytic</note>
    </ligand>
</feature>
<feature type="binding site" evidence="11">
    <location>
        <position position="161"/>
    </location>
    <ligand>
        <name>GTP</name>
        <dbReference type="ChEBI" id="CHEBI:37565"/>
    </ligand>
</feature>
<dbReference type="InterPro" id="IPR036144">
    <property type="entry name" value="RibA-like_sf"/>
</dbReference>
<dbReference type="InterPro" id="IPR000926">
    <property type="entry name" value="RibA"/>
</dbReference>
<dbReference type="InterPro" id="IPR002734">
    <property type="entry name" value="RibDG_C"/>
</dbReference>
<feature type="active site" description="Nucleophile" evidence="11">
    <location>
        <position position="135"/>
    </location>
</feature>
<dbReference type="FunFam" id="3.40.50.10990:FF:000001">
    <property type="entry name" value="Riboflavin biosynthesis protein RibBA"/>
    <property type="match status" value="1"/>
</dbReference>
<evidence type="ECO:0000256" key="9">
    <source>
        <dbReference type="ARBA" id="ARBA00043932"/>
    </source>
</evidence>
<dbReference type="InterPro" id="IPR024072">
    <property type="entry name" value="DHFR-like_dom_sf"/>
</dbReference>
<dbReference type="GO" id="GO:0050661">
    <property type="term" value="F:NADP binding"/>
    <property type="evidence" value="ECO:0007669"/>
    <property type="project" value="InterPro"/>
</dbReference>
<evidence type="ECO:0000256" key="1">
    <source>
        <dbReference type="ARBA" id="ARBA00004853"/>
    </source>
</evidence>
<evidence type="ECO:0000259" key="13">
    <source>
        <dbReference type="Pfam" id="PF01872"/>
    </source>
</evidence>
<keyword evidence="6 11" id="KW-0378">Hydrolase</keyword>
<evidence type="ECO:0000256" key="6">
    <source>
        <dbReference type="ARBA" id="ARBA00022801"/>
    </source>
</evidence>
<keyword evidence="7 11" id="KW-0862">Zinc</keyword>
<dbReference type="Pfam" id="PF00925">
    <property type="entry name" value="GTP_cyclohydro2"/>
    <property type="match status" value="1"/>
</dbReference>
<evidence type="ECO:0000313" key="15">
    <source>
        <dbReference type="Proteomes" id="UP001155027"/>
    </source>
</evidence>
<keyword evidence="8 11" id="KW-0342">GTP-binding</keyword>
<organism evidence="14 15">
    <name type="scientific">Salinibacter ruber</name>
    <dbReference type="NCBI Taxonomy" id="146919"/>
    <lineage>
        <taxon>Bacteria</taxon>
        <taxon>Pseudomonadati</taxon>
        <taxon>Rhodothermota</taxon>
        <taxon>Rhodothermia</taxon>
        <taxon>Rhodothermales</taxon>
        <taxon>Salinibacteraceae</taxon>
        <taxon>Salinibacter</taxon>
    </lineage>
</organism>
<dbReference type="NCBIfam" id="NF001591">
    <property type="entry name" value="PRK00393.1"/>
    <property type="match status" value="1"/>
</dbReference>
<dbReference type="GO" id="GO:0005525">
    <property type="term" value="F:GTP binding"/>
    <property type="evidence" value="ECO:0007669"/>
    <property type="project" value="UniProtKB-KW"/>
</dbReference>
<dbReference type="EMBL" id="JANUAU010000002">
    <property type="protein sequence ID" value="MCS3676817.1"/>
    <property type="molecule type" value="Genomic_DNA"/>
</dbReference>
<dbReference type="GO" id="GO:0003935">
    <property type="term" value="F:GTP cyclohydrolase II activity"/>
    <property type="evidence" value="ECO:0007669"/>
    <property type="project" value="UniProtKB-UniRule"/>
</dbReference>
<accession>A0A9X2TEX1</accession>
<dbReference type="GO" id="GO:0008703">
    <property type="term" value="F:5-amino-6-(5-phosphoribosylamino)uracil reductase activity"/>
    <property type="evidence" value="ECO:0007669"/>
    <property type="project" value="InterPro"/>
</dbReference>
<comment type="pathway">
    <text evidence="1 11">Cofactor biosynthesis; riboflavin biosynthesis; 5-amino-6-(D-ribitylamino)uracil from GTP: step 1/4.</text>
</comment>
<evidence type="ECO:0000256" key="11">
    <source>
        <dbReference type="HAMAP-Rule" id="MF_00179"/>
    </source>
</evidence>
<feature type="binding site" evidence="11">
    <location>
        <begin position="99"/>
        <end position="101"/>
    </location>
    <ligand>
        <name>GTP</name>
        <dbReference type="ChEBI" id="CHEBI:37565"/>
    </ligand>
</feature>
<dbReference type="NCBIfam" id="TIGR00227">
    <property type="entry name" value="ribD_Cterm"/>
    <property type="match status" value="1"/>
</dbReference>
<dbReference type="PANTHER" id="PTHR21327">
    <property type="entry name" value="GTP CYCLOHYDROLASE II-RELATED"/>
    <property type="match status" value="1"/>
</dbReference>
<feature type="binding site" evidence="11">
    <location>
        <position position="77"/>
    </location>
    <ligand>
        <name>GTP</name>
        <dbReference type="ChEBI" id="CHEBI:37565"/>
    </ligand>
</feature>
<dbReference type="RefSeq" id="WP_259079501.1">
    <property type="nucleotide sequence ID" value="NZ_JANUAU010000002.1"/>
</dbReference>
<feature type="active site" description="Proton acceptor" evidence="11">
    <location>
        <position position="133"/>
    </location>
</feature>
<dbReference type="Gene3D" id="3.40.430.10">
    <property type="entry name" value="Dihydrofolate Reductase, subunit A"/>
    <property type="match status" value="1"/>
</dbReference>
<name>A0A9X2TEX1_9BACT</name>
<evidence type="ECO:0000256" key="10">
    <source>
        <dbReference type="ARBA" id="ARBA00049295"/>
    </source>
</evidence>
<dbReference type="InterPro" id="IPR032677">
    <property type="entry name" value="GTP_cyclohydro_II"/>
</dbReference>
<comment type="similarity">
    <text evidence="11">Belongs to the GTP cyclohydrolase II family.</text>
</comment>
<feature type="binding site" evidence="11">
    <location>
        <position position="72"/>
    </location>
    <ligand>
        <name>Zn(2+)</name>
        <dbReference type="ChEBI" id="CHEBI:29105"/>
        <note>catalytic</note>
    </ligand>
</feature>
<feature type="binding site" evidence="11">
    <location>
        <position position="61"/>
    </location>
    <ligand>
        <name>Zn(2+)</name>
        <dbReference type="ChEBI" id="CHEBI:29105"/>
        <note>catalytic</note>
    </ligand>
</feature>
<dbReference type="InterPro" id="IPR011549">
    <property type="entry name" value="RibD_C"/>
</dbReference>
<dbReference type="GO" id="GO:0016829">
    <property type="term" value="F:lyase activity"/>
    <property type="evidence" value="ECO:0007669"/>
    <property type="project" value="UniProtKB-KW"/>
</dbReference>
<dbReference type="Pfam" id="PF01872">
    <property type="entry name" value="RibD_C"/>
    <property type="match status" value="1"/>
</dbReference>
<feature type="binding site" evidence="11">
    <location>
        <position position="156"/>
    </location>
    <ligand>
        <name>GTP</name>
        <dbReference type="ChEBI" id="CHEBI:37565"/>
    </ligand>
</feature>
<evidence type="ECO:0000313" key="14">
    <source>
        <dbReference type="EMBL" id="MCS3676817.1"/>
    </source>
</evidence>
<feature type="domain" description="GTP cyclohydrolase II" evidence="12">
    <location>
        <begin position="12"/>
        <end position="176"/>
    </location>
</feature>
<gene>
    <name evidence="11" type="primary">ribA</name>
    <name evidence="14" type="ORF">GGP71_000724</name>
</gene>
<comment type="similarity">
    <text evidence="2">In the N-terminal section; belongs to the DHBP synthase family.</text>
</comment>